<dbReference type="Proteomes" id="UP000248090">
    <property type="component" value="Unassembled WGS sequence"/>
</dbReference>
<accession>A0ABX5LVB3</accession>
<gene>
    <name evidence="3" type="ORF">WH50_22615</name>
</gene>
<name>A0ABX5LVB3_9GAMM</name>
<feature type="domain" description="GST N-terminal" evidence="1">
    <location>
        <begin position="1"/>
        <end position="81"/>
    </location>
</feature>
<dbReference type="SFLD" id="SFLDG00358">
    <property type="entry name" value="Main_(cytGST)"/>
    <property type="match status" value="1"/>
</dbReference>
<dbReference type="PANTHER" id="PTHR44051:SF8">
    <property type="entry name" value="GLUTATHIONE S-TRANSFERASE GSTA"/>
    <property type="match status" value="1"/>
</dbReference>
<dbReference type="CDD" id="cd03057">
    <property type="entry name" value="GST_N_Beta"/>
    <property type="match status" value="1"/>
</dbReference>
<dbReference type="RefSeq" id="WP_110189508.1">
    <property type="nucleotide sequence ID" value="NZ_CP177354.1"/>
</dbReference>
<dbReference type="PROSITE" id="PS50404">
    <property type="entry name" value="GST_NTER"/>
    <property type="match status" value="1"/>
</dbReference>
<dbReference type="InterPro" id="IPR004046">
    <property type="entry name" value="GST_C"/>
</dbReference>
<dbReference type="SUPFAM" id="SSF47616">
    <property type="entry name" value="GST C-terminal domain-like"/>
    <property type="match status" value="1"/>
</dbReference>
<reference evidence="3 4" key="1">
    <citation type="submission" date="2015-03" db="EMBL/GenBank/DDBJ databases">
        <authorList>
            <person name="Krishnan R."/>
            <person name="Midha S."/>
            <person name="Patil P.B."/>
            <person name="Rameshkumar N."/>
        </authorList>
    </citation>
    <scope>NUCLEOTIDE SEQUENCE [LARGE SCALE GENOMIC DNA]</scope>
    <source>
        <strain evidence="3 4">L1E11</strain>
    </source>
</reference>
<dbReference type="Pfam" id="PF00043">
    <property type="entry name" value="GST_C"/>
    <property type="match status" value="1"/>
</dbReference>
<sequence>MSHTLYFAHGTCSRVVMAALAHLDLAYQAEQVKLVEGQQRSAGYLAINPKGKVPVLVTPEGPLSDVIAIAVYLDDLAVAQGKAERLLPSQGFTHARAMSWLSWCAGILHPLIYRLRMSARIHPDTTQHDMIRSAAMAELEQQMQVAEQLFSAQPQWLAGADWSLADAYLLWIWQRAQLAGLDSSQWPALEKWSQRAEQHPSWQLAMAIEAKAS</sequence>
<organism evidence="3 4">
    <name type="scientific">Pokkaliibacter plantistimulans</name>
    <dbReference type="NCBI Taxonomy" id="1635171"/>
    <lineage>
        <taxon>Bacteria</taxon>
        <taxon>Pseudomonadati</taxon>
        <taxon>Pseudomonadota</taxon>
        <taxon>Gammaproteobacteria</taxon>
        <taxon>Oceanospirillales</taxon>
        <taxon>Balneatrichaceae</taxon>
        <taxon>Pokkaliibacter</taxon>
    </lineage>
</organism>
<feature type="domain" description="GST C-terminal" evidence="2">
    <location>
        <begin position="90"/>
        <end position="213"/>
    </location>
</feature>
<dbReference type="InterPro" id="IPR040079">
    <property type="entry name" value="Glutathione_S-Trfase"/>
</dbReference>
<evidence type="ECO:0000313" key="3">
    <source>
        <dbReference type="EMBL" id="PXF29113.1"/>
    </source>
</evidence>
<comment type="caution">
    <text evidence="3">The sequence shown here is derived from an EMBL/GenBank/DDBJ whole genome shotgun (WGS) entry which is preliminary data.</text>
</comment>
<proteinExistence type="predicted"/>
<dbReference type="InterPro" id="IPR004045">
    <property type="entry name" value="Glutathione_S-Trfase_N"/>
</dbReference>
<evidence type="ECO:0000259" key="1">
    <source>
        <dbReference type="PROSITE" id="PS50404"/>
    </source>
</evidence>
<evidence type="ECO:0000313" key="4">
    <source>
        <dbReference type="Proteomes" id="UP000248090"/>
    </source>
</evidence>
<dbReference type="SUPFAM" id="SSF52833">
    <property type="entry name" value="Thioredoxin-like"/>
    <property type="match status" value="1"/>
</dbReference>
<dbReference type="InterPro" id="IPR036249">
    <property type="entry name" value="Thioredoxin-like_sf"/>
</dbReference>
<dbReference type="EMBL" id="LAPT01000126">
    <property type="protein sequence ID" value="PXF29113.1"/>
    <property type="molecule type" value="Genomic_DNA"/>
</dbReference>
<dbReference type="Gene3D" id="1.20.1050.10">
    <property type="match status" value="1"/>
</dbReference>
<dbReference type="Gene3D" id="3.40.30.10">
    <property type="entry name" value="Glutaredoxin"/>
    <property type="match status" value="1"/>
</dbReference>
<evidence type="ECO:0000259" key="2">
    <source>
        <dbReference type="PROSITE" id="PS50405"/>
    </source>
</evidence>
<dbReference type="InterPro" id="IPR010987">
    <property type="entry name" value="Glutathione-S-Trfase_C-like"/>
</dbReference>
<dbReference type="InterPro" id="IPR036282">
    <property type="entry name" value="Glutathione-S-Trfase_C_sf"/>
</dbReference>
<protein>
    <recommendedName>
        <fullName evidence="5">Glutathione S-transferase</fullName>
    </recommendedName>
</protein>
<dbReference type="PROSITE" id="PS50405">
    <property type="entry name" value="GST_CTER"/>
    <property type="match status" value="1"/>
</dbReference>
<evidence type="ECO:0008006" key="5">
    <source>
        <dbReference type="Google" id="ProtNLM"/>
    </source>
</evidence>
<keyword evidence="4" id="KW-1185">Reference proteome</keyword>
<dbReference type="SFLD" id="SFLDS00019">
    <property type="entry name" value="Glutathione_Transferase_(cytos"/>
    <property type="match status" value="1"/>
</dbReference>
<dbReference type="Pfam" id="PF13409">
    <property type="entry name" value="GST_N_2"/>
    <property type="match status" value="1"/>
</dbReference>
<dbReference type="PANTHER" id="PTHR44051">
    <property type="entry name" value="GLUTATHIONE S-TRANSFERASE-RELATED"/>
    <property type="match status" value="1"/>
</dbReference>